<keyword evidence="2" id="KW-0433">Leucine-rich repeat</keyword>
<dbReference type="Pfam" id="PF13516">
    <property type="entry name" value="LRR_6"/>
    <property type="match status" value="4"/>
</dbReference>
<dbReference type="SMART" id="SM00368">
    <property type="entry name" value="LRR_RI"/>
    <property type="match status" value="6"/>
</dbReference>
<dbReference type="PANTHER" id="PTHR24113">
    <property type="entry name" value="RAN GTPASE-ACTIVATING PROTEIN 1"/>
    <property type="match status" value="1"/>
</dbReference>
<dbReference type="EMBL" id="QUTD01004775">
    <property type="protein sequence ID" value="RHY66155.1"/>
    <property type="molecule type" value="Genomic_DNA"/>
</dbReference>
<sequence length="512" mass="56246">MKAIKRRREGGYDGVWRRECIEHIVPYIHSSITLFSFLQALPLDTLGLPLQSLLALFQSSFNIHHLWPRLVLEPMDTIDTNQIQLLRQAAVLFPYVDVSGLWDLGILRQCVSPSTRIHVVPEEGVTRPMRWFHDLSTFCVTSIIMDDFYGGFDVPGNFVLSLERFTSLCHLELKCMTWLTEFEQDVLFASLATCPIETLHIEQPRWELTASNVARLADWLLDSTRAMELTLDSCSVNPLDSAALVSAVMSSPTLQALRIFNGTLGQAICTMTHLPARLHTIVLNDSLLSASCMRLKSVWLSSESLVKISLDSNPLRDEGITLLAKALSAVASYARLKELSVTSAGIGPDGCAALAAVLPFACLTSLVLSFNAMGDVGGIALASALPRCHHLTTLALRRLALTDEGLVALVSALPICPSLRSVDLSDNLATYVGATQLVDVLPRCHHVTDLSLGDNPLEARGVQTILRALPTCVKRMKIDLSVEMAFSDRRPCMELANVLGVANQVYLGYSMY</sequence>
<proteinExistence type="predicted"/>
<dbReference type="GO" id="GO:0005829">
    <property type="term" value="C:cytosol"/>
    <property type="evidence" value="ECO:0007669"/>
    <property type="project" value="TreeGrafter"/>
</dbReference>
<reference evidence="7 8" key="1">
    <citation type="submission" date="2018-08" db="EMBL/GenBank/DDBJ databases">
        <title>Aphanomyces genome sequencing and annotation.</title>
        <authorList>
            <person name="Minardi D."/>
            <person name="Oidtmann B."/>
            <person name="Van Der Giezen M."/>
            <person name="Studholme D.J."/>
        </authorList>
    </citation>
    <scope>NUCLEOTIDE SEQUENCE [LARGE SCALE GENOMIC DNA]</scope>
    <source>
        <strain evidence="5 8">D2</strain>
        <strain evidence="4 7">SA</strain>
        <strain evidence="6 9">Si</strain>
    </source>
</reference>
<gene>
    <name evidence="5" type="ORF">DYB30_001584</name>
    <name evidence="6" type="ORF">DYB34_007847</name>
    <name evidence="4" type="ORF">DYB38_001558</name>
</gene>
<organism evidence="4 7">
    <name type="scientific">Aphanomyces astaci</name>
    <name type="common">Crayfish plague agent</name>
    <dbReference type="NCBI Taxonomy" id="112090"/>
    <lineage>
        <taxon>Eukaryota</taxon>
        <taxon>Sar</taxon>
        <taxon>Stramenopiles</taxon>
        <taxon>Oomycota</taxon>
        <taxon>Saprolegniomycetes</taxon>
        <taxon>Saprolegniales</taxon>
        <taxon>Verrucalvaceae</taxon>
        <taxon>Aphanomyces</taxon>
    </lineage>
</organism>
<dbReference type="Gene3D" id="3.80.10.10">
    <property type="entry name" value="Ribonuclease Inhibitor"/>
    <property type="match status" value="1"/>
</dbReference>
<keyword evidence="1" id="KW-0343">GTPase activation</keyword>
<evidence type="ECO:0000313" key="4">
    <source>
        <dbReference type="EMBL" id="RHY57316.1"/>
    </source>
</evidence>
<evidence type="ECO:0000256" key="3">
    <source>
        <dbReference type="ARBA" id="ARBA00022737"/>
    </source>
</evidence>
<dbReference type="GO" id="GO:0031267">
    <property type="term" value="F:small GTPase binding"/>
    <property type="evidence" value="ECO:0007669"/>
    <property type="project" value="TreeGrafter"/>
</dbReference>
<dbReference type="PANTHER" id="PTHR24113:SF12">
    <property type="entry name" value="RAN GTPASE-ACTIVATING PROTEIN 1"/>
    <property type="match status" value="1"/>
</dbReference>
<dbReference type="Proteomes" id="UP000265716">
    <property type="component" value="Unassembled WGS sequence"/>
</dbReference>
<dbReference type="GO" id="GO:0048471">
    <property type="term" value="C:perinuclear region of cytoplasm"/>
    <property type="evidence" value="ECO:0007669"/>
    <property type="project" value="TreeGrafter"/>
</dbReference>
<evidence type="ECO:0000256" key="2">
    <source>
        <dbReference type="ARBA" id="ARBA00022614"/>
    </source>
</evidence>
<comment type="caution">
    <text evidence="4">The sequence shown here is derived from an EMBL/GenBank/DDBJ whole genome shotgun (WGS) entry which is preliminary data.</text>
</comment>
<evidence type="ECO:0000313" key="5">
    <source>
        <dbReference type="EMBL" id="RHY66155.1"/>
    </source>
</evidence>
<dbReference type="InterPro" id="IPR027038">
    <property type="entry name" value="RanGap"/>
</dbReference>
<dbReference type="GO" id="GO:0005634">
    <property type="term" value="C:nucleus"/>
    <property type="evidence" value="ECO:0007669"/>
    <property type="project" value="TreeGrafter"/>
</dbReference>
<dbReference type="EMBL" id="QUTC01005562">
    <property type="protein sequence ID" value="RHY57316.1"/>
    <property type="molecule type" value="Genomic_DNA"/>
</dbReference>
<dbReference type="SUPFAM" id="SSF52047">
    <property type="entry name" value="RNI-like"/>
    <property type="match status" value="1"/>
</dbReference>
<evidence type="ECO:0000313" key="9">
    <source>
        <dbReference type="Proteomes" id="UP000283543"/>
    </source>
</evidence>
<dbReference type="Proteomes" id="UP000283543">
    <property type="component" value="Unassembled WGS sequence"/>
</dbReference>
<dbReference type="VEuPathDB" id="FungiDB:H257_02592"/>
<evidence type="ECO:0000313" key="8">
    <source>
        <dbReference type="Proteomes" id="UP000266643"/>
    </source>
</evidence>
<accession>A0A397D287</accession>
<dbReference type="EMBL" id="QUTB01003584">
    <property type="protein sequence ID" value="RHY67136.1"/>
    <property type="molecule type" value="Genomic_DNA"/>
</dbReference>
<dbReference type="GO" id="GO:0006913">
    <property type="term" value="P:nucleocytoplasmic transport"/>
    <property type="evidence" value="ECO:0007669"/>
    <property type="project" value="TreeGrafter"/>
</dbReference>
<dbReference type="InterPro" id="IPR001611">
    <property type="entry name" value="Leu-rich_rpt"/>
</dbReference>
<dbReference type="GO" id="GO:0005096">
    <property type="term" value="F:GTPase activator activity"/>
    <property type="evidence" value="ECO:0007669"/>
    <property type="project" value="UniProtKB-KW"/>
</dbReference>
<evidence type="ECO:0000313" key="6">
    <source>
        <dbReference type="EMBL" id="RHY67136.1"/>
    </source>
</evidence>
<protein>
    <submittedName>
        <fullName evidence="4">Uncharacterized protein</fullName>
    </submittedName>
</protein>
<keyword evidence="3" id="KW-0677">Repeat</keyword>
<dbReference type="InterPro" id="IPR032675">
    <property type="entry name" value="LRR_dom_sf"/>
</dbReference>
<name>A0A397D287_APHAT</name>
<dbReference type="Proteomes" id="UP000266643">
    <property type="component" value="Unassembled WGS sequence"/>
</dbReference>
<evidence type="ECO:0000256" key="1">
    <source>
        <dbReference type="ARBA" id="ARBA00022468"/>
    </source>
</evidence>
<dbReference type="AlphaFoldDB" id="A0A397D287"/>
<evidence type="ECO:0000313" key="7">
    <source>
        <dbReference type="Proteomes" id="UP000265716"/>
    </source>
</evidence>